<evidence type="ECO:0000313" key="1">
    <source>
        <dbReference type="EMBL" id="QZA77036.1"/>
    </source>
</evidence>
<sequence length="72" mass="7725">MFDVSSNLAKKGAQIPVGFLYPMILMYFVGGIECSCLDGNTSFFVSLLVELGKTLGSKLSEDKRGGVFAINV</sequence>
<reference evidence="1 2" key="1">
    <citation type="submission" date="2021-08" db="EMBL/GenBank/DDBJ databases">
        <title>complete genome sequencing of Deefgea sp. D25.</title>
        <authorList>
            <person name="Bae J.-W."/>
            <person name="Gim D.-H."/>
        </authorList>
    </citation>
    <scope>NUCLEOTIDE SEQUENCE [LARGE SCALE GENOMIC DNA]</scope>
    <source>
        <strain evidence="1 2">D25</strain>
    </source>
</reference>
<name>A0ABX8Z399_9NEIS</name>
<evidence type="ECO:0000313" key="2">
    <source>
        <dbReference type="Proteomes" id="UP000825679"/>
    </source>
</evidence>
<dbReference type="Proteomes" id="UP000825679">
    <property type="component" value="Chromosome"/>
</dbReference>
<gene>
    <name evidence="1" type="ORF">K4H28_12090</name>
</gene>
<dbReference type="EMBL" id="CP081150">
    <property type="protein sequence ID" value="QZA77036.1"/>
    <property type="molecule type" value="Genomic_DNA"/>
</dbReference>
<proteinExistence type="predicted"/>
<keyword evidence="2" id="KW-1185">Reference proteome</keyword>
<dbReference type="RefSeq" id="WP_221005433.1">
    <property type="nucleotide sequence ID" value="NZ_CP081150.1"/>
</dbReference>
<organism evidence="1 2">
    <name type="scientific">Deefgea tanakiae</name>
    <dbReference type="NCBI Taxonomy" id="2865840"/>
    <lineage>
        <taxon>Bacteria</taxon>
        <taxon>Pseudomonadati</taxon>
        <taxon>Pseudomonadota</taxon>
        <taxon>Betaproteobacteria</taxon>
        <taxon>Neisseriales</taxon>
        <taxon>Chitinibacteraceae</taxon>
        <taxon>Deefgea</taxon>
    </lineage>
</organism>
<protein>
    <submittedName>
        <fullName evidence="1">Uncharacterized protein</fullName>
    </submittedName>
</protein>
<accession>A0ABX8Z399</accession>